<comment type="caution">
    <text evidence="4">The sequence shown here is derived from an EMBL/GenBank/DDBJ whole genome shotgun (WGS) entry which is preliminary data.</text>
</comment>
<dbReference type="Gene3D" id="3.40.50.720">
    <property type="entry name" value="NAD(P)-binding Rossmann-like Domain"/>
    <property type="match status" value="1"/>
</dbReference>
<evidence type="ECO:0000313" key="5">
    <source>
        <dbReference type="Proteomes" id="UP001642540"/>
    </source>
</evidence>
<dbReference type="InterPro" id="IPR051019">
    <property type="entry name" value="VLCFA-Steroid_DH"/>
</dbReference>
<dbReference type="Proteomes" id="UP001642540">
    <property type="component" value="Unassembled WGS sequence"/>
</dbReference>
<keyword evidence="2" id="KW-0560">Oxidoreductase</keyword>
<name>A0ABP1RI33_9HEXA</name>
<dbReference type="Pfam" id="PF00106">
    <property type="entry name" value="adh_short"/>
    <property type="match status" value="1"/>
</dbReference>
<evidence type="ECO:0008006" key="6">
    <source>
        <dbReference type="Google" id="ProtNLM"/>
    </source>
</evidence>
<dbReference type="EMBL" id="CAXLJM020000075">
    <property type="protein sequence ID" value="CAL8128690.1"/>
    <property type="molecule type" value="Genomic_DNA"/>
</dbReference>
<dbReference type="SUPFAM" id="SSF51735">
    <property type="entry name" value="NAD(P)-binding Rossmann-fold domains"/>
    <property type="match status" value="1"/>
</dbReference>
<evidence type="ECO:0000313" key="4">
    <source>
        <dbReference type="EMBL" id="CAL8128690.1"/>
    </source>
</evidence>
<gene>
    <name evidence="4" type="ORF">ODALV1_LOCUS22461</name>
</gene>
<organism evidence="4 5">
    <name type="scientific">Orchesella dallaii</name>
    <dbReference type="NCBI Taxonomy" id="48710"/>
    <lineage>
        <taxon>Eukaryota</taxon>
        <taxon>Metazoa</taxon>
        <taxon>Ecdysozoa</taxon>
        <taxon>Arthropoda</taxon>
        <taxon>Hexapoda</taxon>
        <taxon>Collembola</taxon>
        <taxon>Entomobryomorpha</taxon>
        <taxon>Entomobryoidea</taxon>
        <taxon>Orchesellidae</taxon>
        <taxon>Orchesellinae</taxon>
        <taxon>Orchesella</taxon>
    </lineage>
</organism>
<reference evidence="4 5" key="1">
    <citation type="submission" date="2024-08" db="EMBL/GenBank/DDBJ databases">
        <authorList>
            <person name="Cucini C."/>
            <person name="Frati F."/>
        </authorList>
    </citation>
    <scope>NUCLEOTIDE SEQUENCE [LARGE SCALE GENOMIC DNA]</scope>
</reference>
<dbReference type="InterPro" id="IPR002347">
    <property type="entry name" value="SDR_fam"/>
</dbReference>
<dbReference type="PANTHER" id="PTHR43899:SF13">
    <property type="entry name" value="RH59310P"/>
    <property type="match status" value="1"/>
</dbReference>
<comment type="similarity">
    <text evidence="1 3">Belongs to the short-chain dehydrogenases/reductases (SDR) family.</text>
</comment>
<dbReference type="PANTHER" id="PTHR43899">
    <property type="entry name" value="RH59310P"/>
    <property type="match status" value="1"/>
</dbReference>
<evidence type="ECO:0000256" key="2">
    <source>
        <dbReference type="ARBA" id="ARBA00023002"/>
    </source>
</evidence>
<dbReference type="PIRSF" id="PIRSF000126">
    <property type="entry name" value="11-beta-HSD1"/>
    <property type="match status" value="1"/>
</dbReference>
<evidence type="ECO:0000256" key="1">
    <source>
        <dbReference type="ARBA" id="ARBA00006484"/>
    </source>
</evidence>
<dbReference type="PRINTS" id="PR00080">
    <property type="entry name" value="SDRFAMILY"/>
</dbReference>
<keyword evidence="5" id="KW-1185">Reference proteome</keyword>
<evidence type="ECO:0000256" key="3">
    <source>
        <dbReference type="RuleBase" id="RU000363"/>
    </source>
</evidence>
<dbReference type="PRINTS" id="PR00081">
    <property type="entry name" value="GDHRDH"/>
</dbReference>
<dbReference type="InterPro" id="IPR036291">
    <property type="entry name" value="NAD(P)-bd_dom_sf"/>
</dbReference>
<sequence length="348" mass="39571">MALIPFQIRFSAPILFLIAIPTICNRIFHFNLLEFIGCAFSVASSSFFIHRVVLFIYRNWVGVWLSHNIDLKSIGSWAVVTGCTAGIGNSYAHALAKRGINLVLIARSKEKLFQLETKMEELYPSIKLKTIIVDFTGGMEIYKEIEKELEGLEIGTLINNVGVCYPYPEYFIDLPNRQKFYRDMLNCNILSVTMMTSLILPGMLDRRKGVVVNISSITSKMDAPFLALYSASKAFVDKFTQDLTLEYKDRGIIFQDLIPGYVVSNMSKVKAPHFFVPTAEAFVEKALNAVGLESRTTGWVSHQLLYACVHIGHFFRREMAGEISTMGMKQLWLYGKKVQYHRSRLEKN</sequence>
<accession>A0ABP1RI33</accession>
<protein>
    <recommendedName>
        <fullName evidence="6">Very-long-chain 3-oxoacyl-CoA reductase</fullName>
    </recommendedName>
</protein>
<proteinExistence type="inferred from homology"/>
<dbReference type="CDD" id="cd05356">
    <property type="entry name" value="17beta-HSD1_like_SDR_c"/>
    <property type="match status" value="1"/>
</dbReference>